<keyword evidence="1 4" id="KW-0732">Signal</keyword>
<dbReference type="InterPro" id="IPR002372">
    <property type="entry name" value="PQQ_rpt_dom"/>
</dbReference>
<evidence type="ECO:0000256" key="3">
    <source>
        <dbReference type="ARBA" id="ARBA00023237"/>
    </source>
</evidence>
<protein>
    <recommendedName>
        <fullName evidence="4">Outer membrane protein assembly factor BamB</fullName>
    </recommendedName>
</protein>
<name>A0A0G9HAV6_9GAMM</name>
<dbReference type="HAMAP" id="MF_00923">
    <property type="entry name" value="OM_assembly_BamB"/>
    <property type="match status" value="1"/>
</dbReference>
<comment type="caution">
    <text evidence="6">The sequence shown here is derived from an EMBL/GenBank/DDBJ whole genome shotgun (WGS) entry which is preliminary data.</text>
</comment>
<dbReference type="InterPro" id="IPR018391">
    <property type="entry name" value="PQQ_b-propeller_rpt"/>
</dbReference>
<comment type="subcellular location">
    <subcellularLocation>
        <location evidence="4">Cell outer membrane</location>
        <topology evidence="4">Lipid-anchor</topology>
    </subcellularLocation>
</comment>
<dbReference type="PATRIC" id="fig|1440762.4.peg.363"/>
<dbReference type="PANTHER" id="PTHR34512">
    <property type="entry name" value="CELL SURFACE PROTEIN"/>
    <property type="match status" value="1"/>
</dbReference>
<evidence type="ECO:0000313" key="7">
    <source>
        <dbReference type="Proteomes" id="UP000035481"/>
    </source>
</evidence>
<evidence type="ECO:0000256" key="1">
    <source>
        <dbReference type="ARBA" id="ARBA00022729"/>
    </source>
</evidence>
<keyword evidence="2 4" id="KW-0472">Membrane</keyword>
<accession>A0A0G9HAV6</accession>
<dbReference type="NCBIfam" id="TIGR03300">
    <property type="entry name" value="assembly_YfgL"/>
    <property type="match status" value="1"/>
</dbReference>
<dbReference type="EMBL" id="JPLA01000013">
    <property type="protein sequence ID" value="KLD64807.1"/>
    <property type="molecule type" value="Genomic_DNA"/>
</dbReference>
<evidence type="ECO:0000256" key="4">
    <source>
        <dbReference type="HAMAP-Rule" id="MF_00923"/>
    </source>
</evidence>
<gene>
    <name evidence="4" type="primary">bamB</name>
    <name evidence="6" type="ORF">Y882_05085</name>
</gene>
<dbReference type="SMART" id="SM00564">
    <property type="entry name" value="PQQ"/>
    <property type="match status" value="6"/>
</dbReference>
<organism evidence="6 7">
    <name type="scientific">Dyella japonica DSM 16301</name>
    <dbReference type="NCBI Taxonomy" id="1440762"/>
    <lineage>
        <taxon>Bacteria</taxon>
        <taxon>Pseudomonadati</taxon>
        <taxon>Pseudomonadota</taxon>
        <taxon>Gammaproteobacteria</taxon>
        <taxon>Lysobacterales</taxon>
        <taxon>Rhodanobacteraceae</taxon>
        <taxon>Dyella</taxon>
    </lineage>
</organism>
<dbReference type="Pfam" id="PF13360">
    <property type="entry name" value="PQQ_2"/>
    <property type="match status" value="1"/>
</dbReference>
<dbReference type="Gene3D" id="2.130.10.10">
    <property type="entry name" value="YVTN repeat-like/Quinoprotein amine dehydrogenase"/>
    <property type="match status" value="1"/>
</dbReference>
<dbReference type="InterPro" id="IPR017687">
    <property type="entry name" value="BamB"/>
</dbReference>
<dbReference type="InterPro" id="IPR015943">
    <property type="entry name" value="WD40/YVTN_repeat-like_dom_sf"/>
</dbReference>
<evidence type="ECO:0000313" key="6">
    <source>
        <dbReference type="EMBL" id="KLD64807.1"/>
    </source>
</evidence>
<dbReference type="GO" id="GO:0009279">
    <property type="term" value="C:cell outer membrane"/>
    <property type="evidence" value="ECO:0007669"/>
    <property type="project" value="UniProtKB-SubCell"/>
</dbReference>
<keyword evidence="3 4" id="KW-0998">Cell outer membrane</keyword>
<evidence type="ECO:0000256" key="2">
    <source>
        <dbReference type="ARBA" id="ARBA00023136"/>
    </source>
</evidence>
<dbReference type="RefSeq" id="WP_211259119.1">
    <property type="nucleotide sequence ID" value="NZ_JPLA01000013.1"/>
</dbReference>
<keyword evidence="4" id="KW-0449">Lipoprotein</keyword>
<dbReference type="SUPFAM" id="SSF50998">
    <property type="entry name" value="Quinoprotein alcohol dehydrogenase-like"/>
    <property type="match status" value="1"/>
</dbReference>
<sequence length="408" mass="43742">MKPEVNKRGAMKRVWLVALTSLVVLAGCHSFKKENVQPPTPLAKDFKPTTQVTKLWTTSVGDGSGDSGVRLRPAFADGVLYACSTDGKIAAIDATSGKTLWTKSSRTQGWFGWGDKKRADALYAGGPMVSGDLLVVGTLDGHVYGINAKDGSPRWESVVNSEVISPPVISGNLVVARTQDGRLYGFDSSNGERRWVYDQDSVPLLSLRGNGPMLVANGVVFYGNDAGKLVALRLDNGEKLWEQTLASGEGRTEIDRLADADGSILLEGTTLYSAAYHGNIAAIDGPSGRPLWGRPFSTFTSLDVTGNGLYGVSDESQVWAFDKAGGADMWKNDALKYRWLTAPAVLGDYVVVGDLEGYVHFLQTGDGALAARERLSKKAIRAQPLVVGDIVYVEDVKGRIGAYRLGGH</sequence>
<comment type="similarity">
    <text evidence="4">Belongs to the BamB family.</text>
</comment>
<dbReference type="AlphaFoldDB" id="A0A0G9HAV6"/>
<reference evidence="6 7" key="1">
    <citation type="journal article" date="2015" name="Antonie Van Leeuwenhoek">
        <title>A phylogenomic and molecular marker based taxonomic framework for the order Xanthomonadales: proposal to transfer the families Algiphilaceae and Solimonadaceae to the order Nevskiales ord. nov. and to create a new family within the order Xanthomonadales, the family Rhodanobacteraceae fam. nov., containing the genus Rhodanobacter and its closest relatives.</title>
        <authorList>
            <person name="Naushad S."/>
            <person name="Adeolu M."/>
            <person name="Wong S."/>
            <person name="Sohail M."/>
            <person name="Schellhorn H.E."/>
            <person name="Gupta R.S."/>
        </authorList>
    </citation>
    <scope>NUCLEOTIDE SEQUENCE [LARGE SCALE GENOMIC DNA]</scope>
    <source>
        <strain evidence="6 7">DSM 16301</strain>
    </source>
</reference>
<dbReference type="GO" id="GO:0051205">
    <property type="term" value="P:protein insertion into membrane"/>
    <property type="evidence" value="ECO:0007669"/>
    <property type="project" value="UniProtKB-UniRule"/>
</dbReference>
<evidence type="ECO:0000259" key="5">
    <source>
        <dbReference type="Pfam" id="PF13360"/>
    </source>
</evidence>
<dbReference type="PROSITE" id="PS51257">
    <property type="entry name" value="PROKAR_LIPOPROTEIN"/>
    <property type="match status" value="1"/>
</dbReference>
<keyword evidence="4" id="KW-0564">Palmitate</keyword>
<comment type="function">
    <text evidence="4">Part of the outer membrane protein assembly complex, which is involved in assembly and insertion of beta-barrel proteins into the outer membrane.</text>
</comment>
<dbReference type="Proteomes" id="UP000035481">
    <property type="component" value="Unassembled WGS sequence"/>
</dbReference>
<dbReference type="PANTHER" id="PTHR34512:SF30">
    <property type="entry name" value="OUTER MEMBRANE PROTEIN ASSEMBLY FACTOR BAMB"/>
    <property type="match status" value="1"/>
</dbReference>
<proteinExistence type="inferred from homology"/>
<comment type="subunit">
    <text evidence="4">Part of the Bam complex.</text>
</comment>
<dbReference type="GO" id="GO:0043165">
    <property type="term" value="P:Gram-negative-bacterium-type cell outer membrane assembly"/>
    <property type="evidence" value="ECO:0007669"/>
    <property type="project" value="UniProtKB-UniRule"/>
</dbReference>
<dbReference type="InterPro" id="IPR011047">
    <property type="entry name" value="Quinoprotein_ADH-like_sf"/>
</dbReference>
<feature type="domain" description="Pyrrolo-quinoline quinone repeat" evidence="5">
    <location>
        <begin position="86"/>
        <end position="332"/>
    </location>
</feature>
<dbReference type="STRING" id="1440762.Y882_05085"/>